<evidence type="ECO:0000313" key="3">
    <source>
        <dbReference type="Proteomes" id="UP000219922"/>
    </source>
</evidence>
<feature type="transmembrane region" description="Helical" evidence="1">
    <location>
        <begin position="63"/>
        <end position="83"/>
    </location>
</feature>
<keyword evidence="1" id="KW-0812">Transmembrane</keyword>
<keyword evidence="1" id="KW-1133">Transmembrane helix</keyword>
<comment type="caution">
    <text evidence="2">The sequence shown here is derived from an EMBL/GenBank/DDBJ whole genome shotgun (WGS) entry which is preliminary data.</text>
</comment>
<dbReference type="RefSeq" id="WP_098007201.1">
    <property type="nucleotide sequence ID" value="NZ_NVMX01000237.1"/>
</dbReference>
<dbReference type="AlphaFoldDB" id="A0A9X6SS62"/>
<dbReference type="EMBL" id="NVMX01000237">
    <property type="protein sequence ID" value="PDZ94213.1"/>
    <property type="molecule type" value="Genomic_DNA"/>
</dbReference>
<evidence type="ECO:0000313" key="2">
    <source>
        <dbReference type="EMBL" id="PDZ94213.1"/>
    </source>
</evidence>
<protein>
    <submittedName>
        <fullName evidence="2">Uncharacterized protein</fullName>
    </submittedName>
</protein>
<evidence type="ECO:0000256" key="1">
    <source>
        <dbReference type="SAM" id="Phobius"/>
    </source>
</evidence>
<proteinExistence type="predicted"/>
<reference evidence="2 3" key="1">
    <citation type="submission" date="2017-09" db="EMBL/GenBank/DDBJ databases">
        <title>Large-scale bioinformatics analysis of Bacillus genomes uncovers conserved roles of natural products in bacterial physiology.</title>
        <authorList>
            <consortium name="Agbiome Team Llc"/>
            <person name="Bleich R.M."/>
            <person name="Grubbs K.J."/>
            <person name="Santa Maria K.C."/>
            <person name="Allen S.E."/>
            <person name="Farag S."/>
            <person name="Shank E.A."/>
            <person name="Bowers A."/>
        </authorList>
    </citation>
    <scope>NUCLEOTIDE SEQUENCE [LARGE SCALE GENOMIC DNA]</scope>
    <source>
        <strain evidence="2 3">AFS092789</strain>
    </source>
</reference>
<feature type="transmembrane region" description="Helical" evidence="1">
    <location>
        <begin position="20"/>
        <end position="43"/>
    </location>
</feature>
<keyword evidence="1" id="KW-0472">Membrane</keyword>
<name>A0A9X6SS62_BACCE</name>
<dbReference type="Proteomes" id="UP000219922">
    <property type="component" value="Unassembled WGS sequence"/>
</dbReference>
<organism evidence="2 3">
    <name type="scientific">Bacillus cereus</name>
    <dbReference type="NCBI Taxonomy" id="1396"/>
    <lineage>
        <taxon>Bacteria</taxon>
        <taxon>Bacillati</taxon>
        <taxon>Bacillota</taxon>
        <taxon>Bacilli</taxon>
        <taxon>Bacillales</taxon>
        <taxon>Bacillaceae</taxon>
        <taxon>Bacillus</taxon>
        <taxon>Bacillus cereus group</taxon>
    </lineage>
</organism>
<accession>A0A9X6SS62</accession>
<sequence>MKKILEQMHIIENFTLSNNLVLLSFLFGLGILTTIIFLFPILFKTQIENSKIGIYTSTFLRINFYKLPLRWMGLLWISFLSLFRKNEKIYLKNVFNNRLDNINEIDNEFLTTVCKEPIYAYSLFIINTVSYFQRIRVKENTFPYSGFLGRLKLHTDFYEVDSSSDLIKKVELTRFRLGQWVPKKSEEEFISSWKQNEIEKIHEHMYDSSDVSTIQIRTVASSSKRF</sequence>
<gene>
    <name evidence="2" type="ORF">CON36_34995</name>
</gene>